<organism evidence="1 2">
    <name type="scientific">Mytilus coruscus</name>
    <name type="common">Sea mussel</name>
    <dbReference type="NCBI Taxonomy" id="42192"/>
    <lineage>
        <taxon>Eukaryota</taxon>
        <taxon>Metazoa</taxon>
        <taxon>Spiralia</taxon>
        <taxon>Lophotrochozoa</taxon>
        <taxon>Mollusca</taxon>
        <taxon>Bivalvia</taxon>
        <taxon>Autobranchia</taxon>
        <taxon>Pteriomorphia</taxon>
        <taxon>Mytilida</taxon>
        <taxon>Mytiloidea</taxon>
        <taxon>Mytilidae</taxon>
        <taxon>Mytilinae</taxon>
        <taxon>Mytilus</taxon>
    </lineage>
</organism>
<gene>
    <name evidence="1" type="ORF">MCOR_43237</name>
</gene>
<dbReference type="PANTHER" id="PTHR47163">
    <property type="entry name" value="DDE_TNP_IS1595 DOMAIN-CONTAINING PROTEIN"/>
    <property type="match status" value="1"/>
</dbReference>
<evidence type="ECO:0000313" key="1">
    <source>
        <dbReference type="EMBL" id="CAC5410030.1"/>
    </source>
</evidence>
<evidence type="ECO:0000313" key="2">
    <source>
        <dbReference type="Proteomes" id="UP000507470"/>
    </source>
</evidence>
<reference evidence="1 2" key="1">
    <citation type="submission" date="2020-06" db="EMBL/GenBank/DDBJ databases">
        <authorList>
            <person name="Li R."/>
            <person name="Bekaert M."/>
        </authorList>
    </citation>
    <scope>NUCLEOTIDE SEQUENCE [LARGE SCALE GENOMIC DNA]</scope>
    <source>
        <strain evidence="2">wild</strain>
    </source>
</reference>
<dbReference type="OrthoDB" id="6052740at2759"/>
<dbReference type="InterPro" id="IPR053164">
    <property type="entry name" value="IS1016-like_transposase"/>
</dbReference>
<dbReference type="EMBL" id="CACVKT020007671">
    <property type="protein sequence ID" value="CAC5410030.1"/>
    <property type="molecule type" value="Genomic_DNA"/>
</dbReference>
<proteinExistence type="predicted"/>
<dbReference type="Proteomes" id="UP000507470">
    <property type="component" value="Unassembled WGS sequence"/>
</dbReference>
<accession>A0A6J8DT88</accession>
<sequence length="222" mass="25704">MDEDGSQEKIIVAENKQRGIDIFDICLFISTTELCIGYLRGVGLLVVKRICSICNIEMSKIKRKDISDGEFFRCTECMTKISIRKDSIFENSRLQLKHLMMIVYFFGIDLQIYECGKLIHSLSHTTVIEWFSILRGICSKVLIDMPWKLRRDISGNVIEIDESLFGKKRKYHRGTGNQNVWVFGATERSTRNAFMQIVEKRDMATLLPIIKMHIETGSTIFF</sequence>
<dbReference type="AlphaFoldDB" id="A0A6J8DT88"/>
<protein>
    <submittedName>
        <fullName evidence="1">Uncharacterized protein</fullName>
    </submittedName>
</protein>
<keyword evidence="2" id="KW-1185">Reference proteome</keyword>
<dbReference type="PANTHER" id="PTHR47163:SF2">
    <property type="entry name" value="SI:DKEY-17M8.2"/>
    <property type="match status" value="1"/>
</dbReference>
<name>A0A6J8DT88_MYTCO</name>